<organism evidence="1 2">
    <name type="scientific">Mucilaginibacter paludis DSM 18603</name>
    <dbReference type="NCBI Taxonomy" id="714943"/>
    <lineage>
        <taxon>Bacteria</taxon>
        <taxon>Pseudomonadati</taxon>
        <taxon>Bacteroidota</taxon>
        <taxon>Sphingobacteriia</taxon>
        <taxon>Sphingobacteriales</taxon>
        <taxon>Sphingobacteriaceae</taxon>
        <taxon>Mucilaginibacter</taxon>
    </lineage>
</organism>
<protein>
    <submittedName>
        <fullName evidence="1">Uncharacterized protein</fullName>
    </submittedName>
</protein>
<dbReference type="STRING" id="714943.Mucpa_2775"/>
<dbReference type="HOGENOM" id="CLU_715355_0_0_10"/>
<sequence>MNQPIFYPGKKLNAADLINLEDYAFSRTNIISPDHGVVSLFNNGDKTESTVVDKQPFFLVSKVTGITPAGRPIDFEATSKRPKLKLPYLVDLGSAIVCDIYIEDLHPLNEANVNENDEKYSLIKTIVPNPDKQTPQLFDNRLYLGRYKLTQERDPEIISPPFIYSLSSFNFPSEQWQAWTWPIREALRKLVKKNPNRDAEIFLKNIVYNYPFMPLSTFFRSCYQLKWFCKSDKSLDELLEEEIMEDLQTNLMVNPFPESLEKMHPQDIPVTISNILEQGEDVIEWRLLPKAIITEKDNEIIINRNFKTKSEIKFRFANKLEDVERLFVDKFFLFDVEPSVEPDNNNRSTYCYIISYPGSISEDDFTISKPDAWGDLDFSVYYRTVM</sequence>
<dbReference type="EMBL" id="CM001403">
    <property type="protein sequence ID" value="EHQ26887.1"/>
    <property type="molecule type" value="Genomic_DNA"/>
</dbReference>
<gene>
    <name evidence="1" type="ORF">Mucpa_2775</name>
</gene>
<keyword evidence="2" id="KW-1185">Reference proteome</keyword>
<dbReference type="Proteomes" id="UP000002774">
    <property type="component" value="Chromosome"/>
</dbReference>
<proteinExistence type="predicted"/>
<accession>H1Y8L5</accession>
<evidence type="ECO:0000313" key="2">
    <source>
        <dbReference type="Proteomes" id="UP000002774"/>
    </source>
</evidence>
<evidence type="ECO:0000313" key="1">
    <source>
        <dbReference type="EMBL" id="EHQ26887.1"/>
    </source>
</evidence>
<reference evidence="1" key="1">
    <citation type="submission" date="2011-09" db="EMBL/GenBank/DDBJ databases">
        <title>The permanent draft genome of Mucilaginibacter paludis DSM 18603.</title>
        <authorList>
            <consortium name="US DOE Joint Genome Institute (JGI-PGF)"/>
            <person name="Lucas S."/>
            <person name="Han J."/>
            <person name="Lapidus A."/>
            <person name="Bruce D."/>
            <person name="Goodwin L."/>
            <person name="Pitluck S."/>
            <person name="Peters L."/>
            <person name="Kyrpides N."/>
            <person name="Mavromatis K."/>
            <person name="Ivanova N."/>
            <person name="Mikhailova N."/>
            <person name="Held B."/>
            <person name="Detter J.C."/>
            <person name="Tapia R."/>
            <person name="Han C."/>
            <person name="Land M."/>
            <person name="Hauser L."/>
            <person name="Markowitz V."/>
            <person name="Cheng J.-F."/>
            <person name="Hugenholtz P."/>
            <person name="Woyke T."/>
            <person name="Wu D."/>
            <person name="Tindall B."/>
            <person name="Brambilla E."/>
            <person name="Klenk H.-P."/>
            <person name="Eisen J.A."/>
        </authorList>
    </citation>
    <scope>NUCLEOTIDE SEQUENCE [LARGE SCALE GENOMIC DNA]</scope>
    <source>
        <strain evidence="1">DSM 18603</strain>
    </source>
</reference>
<dbReference type="AlphaFoldDB" id="H1Y8L5"/>
<name>H1Y8L5_9SPHI</name>